<keyword evidence="1" id="KW-0812">Transmembrane</keyword>
<accession>A0ABU5Q6C6</accession>
<protein>
    <recommendedName>
        <fullName evidence="4">Transposase IS200-like domain-containing protein</fullName>
    </recommendedName>
</protein>
<keyword evidence="1" id="KW-0472">Membrane</keyword>
<dbReference type="SUPFAM" id="SSF143422">
    <property type="entry name" value="Transposase IS200-like"/>
    <property type="match status" value="1"/>
</dbReference>
<dbReference type="Gene3D" id="3.30.70.1290">
    <property type="entry name" value="Transposase IS200-like"/>
    <property type="match status" value="1"/>
</dbReference>
<dbReference type="EMBL" id="JAYFUM010000005">
    <property type="protein sequence ID" value="MEA5138408.1"/>
    <property type="molecule type" value="Genomic_DNA"/>
</dbReference>
<keyword evidence="3" id="KW-1185">Reference proteome</keyword>
<evidence type="ECO:0008006" key="4">
    <source>
        <dbReference type="Google" id="ProtNLM"/>
    </source>
</evidence>
<comment type="caution">
    <text evidence="2">The sequence shown here is derived from an EMBL/GenBank/DDBJ whole genome shotgun (WGS) entry which is preliminary data.</text>
</comment>
<evidence type="ECO:0000256" key="1">
    <source>
        <dbReference type="SAM" id="Phobius"/>
    </source>
</evidence>
<sequence length="250" mass="29256">MRLQTGQTVMMAAINLFMAVFFFLGRKTVKRIQVANDEEFSNQTEYLIPPVLSLTQTSVSNETPQKVNGQIQNIKYPSLDTYFPYYQSFVIAKHYHLLEDDSLKNIIVNSLQNLVRQRKIKVFAFVIMPNHFDVIWSMERENENEKVNAAFMNKIGNLFLENLSLHNPAVLSHFEVDAEKHLYNFWEKKHQSTPLYSPFDWQETIDKIHETPTSKKWLLADLPKNYPYSSAKFYEHGIDDFGIISHWPGC</sequence>
<feature type="transmembrane region" description="Helical" evidence="1">
    <location>
        <begin position="6"/>
        <end position="24"/>
    </location>
</feature>
<reference evidence="2 3" key="1">
    <citation type="submission" date="2023-12" db="EMBL/GenBank/DDBJ databases">
        <title>Novel species of the genus Arcicella isolated from rivers.</title>
        <authorList>
            <person name="Lu H."/>
        </authorList>
    </citation>
    <scope>NUCLEOTIDE SEQUENCE [LARGE SCALE GENOMIC DNA]</scope>
    <source>
        <strain evidence="2 3">KCTC 23307</strain>
    </source>
</reference>
<dbReference type="InterPro" id="IPR036515">
    <property type="entry name" value="Transposase_17_sf"/>
</dbReference>
<dbReference type="RefSeq" id="WP_323295576.1">
    <property type="nucleotide sequence ID" value="NZ_JAYFUM010000005.1"/>
</dbReference>
<keyword evidence="1" id="KW-1133">Transmembrane helix</keyword>
<name>A0ABU5Q6C6_9BACT</name>
<evidence type="ECO:0000313" key="3">
    <source>
        <dbReference type="Proteomes" id="UP001302949"/>
    </source>
</evidence>
<proteinExistence type="predicted"/>
<evidence type="ECO:0000313" key="2">
    <source>
        <dbReference type="EMBL" id="MEA5138408.1"/>
    </source>
</evidence>
<dbReference type="Proteomes" id="UP001302949">
    <property type="component" value="Unassembled WGS sequence"/>
</dbReference>
<organism evidence="2 3">
    <name type="scientific">Arcicella rigui</name>
    <dbReference type="NCBI Taxonomy" id="797020"/>
    <lineage>
        <taxon>Bacteria</taxon>
        <taxon>Pseudomonadati</taxon>
        <taxon>Bacteroidota</taxon>
        <taxon>Cytophagia</taxon>
        <taxon>Cytophagales</taxon>
        <taxon>Flectobacillaceae</taxon>
        <taxon>Arcicella</taxon>
    </lineage>
</organism>
<gene>
    <name evidence="2" type="ORF">VB248_04660</name>
</gene>